<sequence length="155" mass="15556">MDAVQATAATAATTTTPATTTPATNAAGTSAKSFATLFADAKKELKDGERLTRVKGHEFARIKGGVRDDQCVNLSGNGRNGQVFDLIWRDGRCFHVYGGKGADHKVVEVGTSKKDAASGNTTAGTTTSGTKDGTTSASSGTAKSAAIATGGTAAA</sequence>
<reference evidence="2 3" key="1">
    <citation type="journal article" date="2018" name="J. Microbiol.">
        <title>Baekduia soli gen. nov., sp. nov., a novel bacterium isolated from the soil of Baekdu Mountain and proposal of a novel family name, Baekduiaceae fam. nov.</title>
        <authorList>
            <person name="An D.S."/>
            <person name="Siddiqi M.Z."/>
            <person name="Kim K.H."/>
            <person name="Yu H.S."/>
            <person name="Im W.T."/>
        </authorList>
    </citation>
    <scope>NUCLEOTIDE SEQUENCE [LARGE SCALE GENOMIC DNA]</scope>
    <source>
        <strain evidence="2 3">BR7-21</strain>
    </source>
</reference>
<organism evidence="2 3">
    <name type="scientific">Baekduia soli</name>
    <dbReference type="NCBI Taxonomy" id="496014"/>
    <lineage>
        <taxon>Bacteria</taxon>
        <taxon>Bacillati</taxon>
        <taxon>Actinomycetota</taxon>
        <taxon>Thermoleophilia</taxon>
        <taxon>Solirubrobacterales</taxon>
        <taxon>Baekduiaceae</taxon>
        <taxon>Baekduia</taxon>
    </lineage>
</organism>
<dbReference type="KEGG" id="bsol:FSW04_22925"/>
<dbReference type="AlphaFoldDB" id="A0A5B8UAU1"/>
<dbReference type="Proteomes" id="UP000321805">
    <property type="component" value="Chromosome"/>
</dbReference>
<feature type="region of interest" description="Disordered" evidence="1">
    <location>
        <begin position="1"/>
        <end position="27"/>
    </location>
</feature>
<evidence type="ECO:0000256" key="1">
    <source>
        <dbReference type="SAM" id="MobiDB-lite"/>
    </source>
</evidence>
<protein>
    <submittedName>
        <fullName evidence="2">Uncharacterized protein</fullName>
    </submittedName>
</protein>
<name>A0A5B8UAU1_9ACTN</name>
<evidence type="ECO:0000313" key="3">
    <source>
        <dbReference type="Proteomes" id="UP000321805"/>
    </source>
</evidence>
<dbReference type="OrthoDB" id="5244974at2"/>
<proteinExistence type="predicted"/>
<dbReference type="RefSeq" id="WP_146922508.1">
    <property type="nucleotide sequence ID" value="NZ_CP042430.1"/>
</dbReference>
<keyword evidence="3" id="KW-1185">Reference proteome</keyword>
<accession>A0A5B8UAU1</accession>
<feature type="compositionally biased region" description="Low complexity" evidence="1">
    <location>
        <begin position="117"/>
        <end position="155"/>
    </location>
</feature>
<gene>
    <name evidence="2" type="ORF">FSW04_22925</name>
</gene>
<feature type="region of interest" description="Disordered" evidence="1">
    <location>
        <begin position="113"/>
        <end position="155"/>
    </location>
</feature>
<evidence type="ECO:0000313" key="2">
    <source>
        <dbReference type="EMBL" id="QEC50145.1"/>
    </source>
</evidence>
<dbReference type="EMBL" id="CP042430">
    <property type="protein sequence ID" value="QEC50145.1"/>
    <property type="molecule type" value="Genomic_DNA"/>
</dbReference>